<dbReference type="Proteomes" id="UP000002654">
    <property type="component" value="Chromosome"/>
</dbReference>
<reference evidence="6 7" key="1">
    <citation type="journal article" date="2011" name="PLoS ONE">
        <title>The complete genome sequence of Thermoproteus tenax: a physiologically versatile member of the Crenarchaeota.</title>
        <authorList>
            <person name="Siebers B."/>
            <person name="Zaparty M."/>
            <person name="Raddatz G."/>
            <person name="Tjaden B."/>
            <person name="Albers S.V."/>
            <person name="Bell S.D."/>
            <person name="Blombach F."/>
            <person name="Kletzin A."/>
            <person name="Kyrpides N."/>
            <person name="Lanz C."/>
            <person name="Plagens A."/>
            <person name="Rampp M."/>
            <person name="Rosinus A."/>
            <person name="von Jan M."/>
            <person name="Makarova K.S."/>
            <person name="Klenk H.P."/>
            <person name="Schuster S.C."/>
            <person name="Hensel R."/>
        </authorList>
    </citation>
    <scope>NUCLEOTIDE SEQUENCE [LARGE SCALE GENOMIC DNA]</scope>
    <source>
        <strain evidence="7">ATCC 35583 / DSM 2078 / JCM 9277 / NBRC 100435 / Kra 1</strain>
    </source>
</reference>
<dbReference type="InterPro" id="IPR014729">
    <property type="entry name" value="Rossmann-like_a/b/a_fold"/>
</dbReference>
<dbReference type="RefSeq" id="WP_014126286.1">
    <property type="nucleotide sequence ID" value="NC_016070.1"/>
</dbReference>
<dbReference type="GO" id="GO:0005737">
    <property type="term" value="C:cytoplasm"/>
    <property type="evidence" value="ECO:0007669"/>
    <property type="project" value="UniProtKB-SubCell"/>
</dbReference>
<organism evidence="6 7">
    <name type="scientific">Thermoproteus tenax (strain ATCC 35583 / DSM 2078 / JCM 9277 / NBRC 100435 / Kra 1)</name>
    <dbReference type="NCBI Taxonomy" id="768679"/>
    <lineage>
        <taxon>Archaea</taxon>
        <taxon>Thermoproteota</taxon>
        <taxon>Thermoprotei</taxon>
        <taxon>Thermoproteales</taxon>
        <taxon>Thermoproteaceae</taxon>
        <taxon>Thermoproteus</taxon>
    </lineage>
</organism>
<feature type="domain" description="Cytidyltransferase-like" evidence="5">
    <location>
        <begin position="4"/>
        <end position="134"/>
    </location>
</feature>
<evidence type="ECO:0000259" key="5">
    <source>
        <dbReference type="Pfam" id="PF01467"/>
    </source>
</evidence>
<dbReference type="EC" id="2.7.7.1" evidence="4"/>
<keyword evidence="4" id="KW-0520">NAD</keyword>
<dbReference type="OrthoDB" id="264480at2157"/>
<dbReference type="PATRIC" id="fig|768679.9.peg.371"/>
<name>G4RN85_THETK</name>
<dbReference type="PaxDb" id="768679-TTX_0354"/>
<dbReference type="KEGG" id="ttn:TTX_0354"/>
<keyword evidence="4" id="KW-0963">Cytoplasm</keyword>
<evidence type="ECO:0000256" key="4">
    <source>
        <dbReference type="HAMAP-Rule" id="MF_00243"/>
    </source>
</evidence>
<dbReference type="GO" id="GO:0009435">
    <property type="term" value="P:NAD+ biosynthetic process"/>
    <property type="evidence" value="ECO:0007669"/>
    <property type="project" value="UniProtKB-UniRule"/>
</dbReference>
<dbReference type="UniPathway" id="UPA00253">
    <property type="reaction ID" value="UER00600"/>
</dbReference>
<evidence type="ECO:0000313" key="7">
    <source>
        <dbReference type="Proteomes" id="UP000002654"/>
    </source>
</evidence>
<keyword evidence="4" id="KW-0547">Nucleotide-binding</keyword>
<comment type="pathway">
    <text evidence="4">Cofactor biosynthesis; NAD(+) biosynthesis; NAD(+) from nicotinamide D-ribonucleotide: step 1/1.</text>
</comment>
<gene>
    <name evidence="6" type="primary">nadM</name>
    <name evidence="6" type="ordered locus">TTX_0354</name>
</gene>
<comment type="catalytic activity">
    <reaction evidence="4">
        <text>beta-nicotinamide D-ribonucleotide + ATP + H(+) = diphosphate + NAD(+)</text>
        <dbReference type="Rhea" id="RHEA:21360"/>
        <dbReference type="ChEBI" id="CHEBI:14649"/>
        <dbReference type="ChEBI" id="CHEBI:15378"/>
        <dbReference type="ChEBI" id="CHEBI:30616"/>
        <dbReference type="ChEBI" id="CHEBI:33019"/>
        <dbReference type="ChEBI" id="CHEBI:57540"/>
        <dbReference type="EC" id="2.7.7.1"/>
    </reaction>
</comment>
<protein>
    <recommendedName>
        <fullName evidence="4">Nicotinamide-nucleotide adenylyltransferase</fullName>
        <ecNumber evidence="4">2.7.7.1</ecNumber>
    </recommendedName>
    <alternativeName>
        <fullName evidence="4">NAD(+) diphosphorylase</fullName>
    </alternativeName>
    <alternativeName>
        <fullName evidence="4">NAD(+) pyrophosphorylase</fullName>
    </alternativeName>
    <alternativeName>
        <fullName evidence="4">NMN adenylyltransferase</fullName>
    </alternativeName>
</protein>
<sequence>MRAFFPGRFQPPHWGHVRAISAILQEADEVVVGVGSAQFNYLLKDPFTAGERIWMLREGLRDGGVDLARVVVVPIPNVENNLEWLGRVKSYAPPFDVVYTGNPFVALLFREAGVPVKQQPLFDRGRLSSTKVRELLLRGDPGWEELVPPSVARIIKQLGGAERLRIAAQGEAEPHRW</sequence>
<dbReference type="NCBIfam" id="TIGR00125">
    <property type="entry name" value="cyt_tran_rel"/>
    <property type="match status" value="1"/>
</dbReference>
<evidence type="ECO:0000256" key="2">
    <source>
        <dbReference type="ARBA" id="ARBA00022679"/>
    </source>
</evidence>
<comment type="similarity">
    <text evidence="1 4">Belongs to the archaeal NMN adenylyltransferase family.</text>
</comment>
<dbReference type="Pfam" id="PF01467">
    <property type="entry name" value="CTP_transf_like"/>
    <property type="match status" value="1"/>
</dbReference>
<keyword evidence="4" id="KW-0067">ATP-binding</keyword>
<dbReference type="STRING" id="768679.TTX_0354"/>
<dbReference type="eggNOG" id="arCOG00972">
    <property type="taxonomic scope" value="Archaea"/>
</dbReference>
<dbReference type="InterPro" id="IPR006418">
    <property type="entry name" value="NMN_Atrans_arc"/>
</dbReference>
<keyword evidence="3 4" id="KW-0548">Nucleotidyltransferase</keyword>
<keyword evidence="4" id="KW-0662">Pyridine nucleotide biosynthesis</keyword>
<dbReference type="PANTHER" id="PTHR21342">
    <property type="entry name" value="PHOSPHOPANTETHEINE ADENYLYLTRANSFERASE"/>
    <property type="match status" value="1"/>
</dbReference>
<evidence type="ECO:0000256" key="1">
    <source>
        <dbReference type="ARBA" id="ARBA00010124"/>
    </source>
</evidence>
<dbReference type="GeneID" id="11263364"/>
<dbReference type="GO" id="GO:0005524">
    <property type="term" value="F:ATP binding"/>
    <property type="evidence" value="ECO:0007669"/>
    <property type="project" value="UniProtKB-KW"/>
</dbReference>
<evidence type="ECO:0000256" key="3">
    <source>
        <dbReference type="ARBA" id="ARBA00022695"/>
    </source>
</evidence>
<dbReference type="EMBL" id="FN869859">
    <property type="protein sequence ID" value="CCC81029.1"/>
    <property type="molecule type" value="Genomic_DNA"/>
</dbReference>
<dbReference type="AlphaFoldDB" id="G4RN85"/>
<dbReference type="NCBIfam" id="NF002243">
    <property type="entry name" value="PRK01153.1"/>
    <property type="match status" value="1"/>
</dbReference>
<comment type="subcellular location">
    <subcellularLocation>
        <location evidence="4">Cytoplasm</location>
    </subcellularLocation>
</comment>
<keyword evidence="7" id="KW-1185">Reference proteome</keyword>
<dbReference type="HOGENOM" id="CLU_108783_0_0_2"/>
<dbReference type="SUPFAM" id="SSF52374">
    <property type="entry name" value="Nucleotidylyl transferase"/>
    <property type="match status" value="1"/>
</dbReference>
<dbReference type="PANTHER" id="PTHR21342:SF0">
    <property type="entry name" value="BIFUNCTIONAL NMN ADENYLYLTRANSFERASE_NUDIX HYDROLASE"/>
    <property type="match status" value="1"/>
</dbReference>
<dbReference type="InterPro" id="IPR004821">
    <property type="entry name" value="Cyt_trans-like"/>
</dbReference>
<dbReference type="HAMAP" id="MF_00243">
    <property type="entry name" value="NMN_adenylyltr"/>
    <property type="match status" value="1"/>
</dbReference>
<dbReference type="CDD" id="cd02166">
    <property type="entry name" value="NMNAT_Archaea"/>
    <property type="match status" value="1"/>
</dbReference>
<keyword evidence="2 4" id="KW-0808">Transferase</keyword>
<evidence type="ECO:0000313" key="6">
    <source>
        <dbReference type="EMBL" id="CCC81029.1"/>
    </source>
</evidence>
<proteinExistence type="inferred from homology"/>
<dbReference type="GO" id="GO:0000309">
    <property type="term" value="F:nicotinamide-nucleotide adenylyltransferase activity"/>
    <property type="evidence" value="ECO:0007669"/>
    <property type="project" value="UniProtKB-UniRule"/>
</dbReference>
<accession>G4RN85</accession>
<dbReference type="Gene3D" id="3.40.50.620">
    <property type="entry name" value="HUPs"/>
    <property type="match status" value="1"/>
</dbReference>